<dbReference type="AlphaFoldDB" id="A0A218XWD7"/>
<comment type="caution">
    <text evidence="1">The sequence shown here is derived from an EMBL/GenBank/DDBJ whole genome shotgun (WGS) entry which is preliminary data.</text>
</comment>
<proteinExistence type="predicted"/>
<dbReference type="EMBL" id="MTKT01000666">
    <property type="protein sequence ID" value="OWM89445.1"/>
    <property type="molecule type" value="Genomic_DNA"/>
</dbReference>
<protein>
    <submittedName>
        <fullName evidence="1">Uncharacterized protein</fullName>
    </submittedName>
</protein>
<evidence type="ECO:0000313" key="1">
    <source>
        <dbReference type="EMBL" id="OWM89445.1"/>
    </source>
</evidence>
<dbReference type="Proteomes" id="UP000197138">
    <property type="component" value="Unassembled WGS sequence"/>
</dbReference>
<name>A0A218XWD7_PUNGR</name>
<gene>
    <name evidence="1" type="ORF">CDL15_Pgr024193</name>
</gene>
<evidence type="ECO:0000313" key="2">
    <source>
        <dbReference type="Proteomes" id="UP000197138"/>
    </source>
</evidence>
<reference evidence="2" key="1">
    <citation type="journal article" date="2017" name="Plant J.">
        <title>The pomegranate (Punica granatum L.) genome and the genomics of punicalagin biosynthesis.</title>
        <authorList>
            <person name="Qin G."/>
            <person name="Xu C."/>
            <person name="Ming R."/>
            <person name="Tang H."/>
            <person name="Guyot R."/>
            <person name="Kramer E.M."/>
            <person name="Hu Y."/>
            <person name="Yi X."/>
            <person name="Qi Y."/>
            <person name="Xu X."/>
            <person name="Gao Z."/>
            <person name="Pan H."/>
            <person name="Jian J."/>
            <person name="Tian Y."/>
            <person name="Yue Z."/>
            <person name="Xu Y."/>
        </authorList>
    </citation>
    <scope>NUCLEOTIDE SEQUENCE [LARGE SCALE GENOMIC DNA]</scope>
    <source>
        <strain evidence="2">cv. Dabenzi</strain>
    </source>
</reference>
<accession>A0A218XWD7</accession>
<organism evidence="1 2">
    <name type="scientific">Punica granatum</name>
    <name type="common">Pomegranate</name>
    <dbReference type="NCBI Taxonomy" id="22663"/>
    <lineage>
        <taxon>Eukaryota</taxon>
        <taxon>Viridiplantae</taxon>
        <taxon>Streptophyta</taxon>
        <taxon>Embryophyta</taxon>
        <taxon>Tracheophyta</taxon>
        <taxon>Spermatophyta</taxon>
        <taxon>Magnoliopsida</taxon>
        <taxon>eudicotyledons</taxon>
        <taxon>Gunneridae</taxon>
        <taxon>Pentapetalae</taxon>
        <taxon>rosids</taxon>
        <taxon>malvids</taxon>
        <taxon>Myrtales</taxon>
        <taxon>Lythraceae</taxon>
        <taxon>Punica</taxon>
    </lineage>
</organism>
<sequence length="53" mass="5907">MCEVCSKSLEGQWIPIVGICGDKGLVFLREICKSICNQVLIRYGLSNFSKLIT</sequence>